<protein>
    <submittedName>
        <fullName evidence="1">Uncharacterized protein</fullName>
    </submittedName>
</protein>
<evidence type="ECO:0000313" key="1">
    <source>
        <dbReference type="EMBL" id="GBP57321.1"/>
    </source>
</evidence>
<comment type="caution">
    <text evidence="1">The sequence shown here is derived from an EMBL/GenBank/DDBJ whole genome shotgun (WGS) entry which is preliminary data.</text>
</comment>
<name>A0A4C1X0W8_EUMVA</name>
<keyword evidence="2" id="KW-1185">Reference proteome</keyword>
<sequence>MPSRDVRLDQIDHMPLWTTRQRCKVPECNGRSHVECQKCKAPGMAVILFGKLGSRVEYGPSGGSSRASHVIDAGAQCSATTNYVWHGTCGCLKLF</sequence>
<reference evidence="1 2" key="1">
    <citation type="journal article" date="2019" name="Commun. Biol.">
        <title>The bagworm genome reveals a unique fibroin gene that provides high tensile strength.</title>
        <authorList>
            <person name="Kono N."/>
            <person name="Nakamura H."/>
            <person name="Ohtoshi R."/>
            <person name="Tomita M."/>
            <person name="Numata K."/>
            <person name="Arakawa K."/>
        </authorList>
    </citation>
    <scope>NUCLEOTIDE SEQUENCE [LARGE SCALE GENOMIC DNA]</scope>
</reference>
<dbReference type="OrthoDB" id="123207at2759"/>
<organism evidence="1 2">
    <name type="scientific">Eumeta variegata</name>
    <name type="common">Bagworm moth</name>
    <name type="synonym">Eumeta japonica</name>
    <dbReference type="NCBI Taxonomy" id="151549"/>
    <lineage>
        <taxon>Eukaryota</taxon>
        <taxon>Metazoa</taxon>
        <taxon>Ecdysozoa</taxon>
        <taxon>Arthropoda</taxon>
        <taxon>Hexapoda</taxon>
        <taxon>Insecta</taxon>
        <taxon>Pterygota</taxon>
        <taxon>Neoptera</taxon>
        <taxon>Endopterygota</taxon>
        <taxon>Lepidoptera</taxon>
        <taxon>Glossata</taxon>
        <taxon>Ditrysia</taxon>
        <taxon>Tineoidea</taxon>
        <taxon>Psychidae</taxon>
        <taxon>Oiketicinae</taxon>
        <taxon>Eumeta</taxon>
    </lineage>
</organism>
<dbReference type="EMBL" id="BGZK01000713">
    <property type="protein sequence ID" value="GBP57321.1"/>
    <property type="molecule type" value="Genomic_DNA"/>
</dbReference>
<dbReference type="AlphaFoldDB" id="A0A4C1X0W8"/>
<dbReference type="Proteomes" id="UP000299102">
    <property type="component" value="Unassembled WGS sequence"/>
</dbReference>
<proteinExistence type="predicted"/>
<gene>
    <name evidence="1" type="ORF">EVAR_39960_1</name>
</gene>
<accession>A0A4C1X0W8</accession>
<evidence type="ECO:0000313" key="2">
    <source>
        <dbReference type="Proteomes" id="UP000299102"/>
    </source>
</evidence>